<name>A0A8E2W8H2_RHILI</name>
<dbReference type="InterPro" id="IPR008920">
    <property type="entry name" value="TF_FadR/GntR_C"/>
</dbReference>
<dbReference type="AlphaFoldDB" id="A0A8E2W8H2"/>
<dbReference type="SUPFAM" id="SSF48008">
    <property type="entry name" value="GntR ligand-binding domain-like"/>
    <property type="match status" value="1"/>
</dbReference>
<evidence type="ECO:0000256" key="1">
    <source>
        <dbReference type="ARBA" id="ARBA00023015"/>
    </source>
</evidence>
<dbReference type="Gene3D" id="1.20.120.530">
    <property type="entry name" value="GntR ligand-binding domain-like"/>
    <property type="match status" value="1"/>
</dbReference>
<keyword evidence="3" id="KW-0804">Transcription</keyword>
<dbReference type="GeneID" id="61056029"/>
<protein>
    <submittedName>
        <fullName evidence="5">GntR family transcriptional regulator</fullName>
    </submittedName>
</protein>
<dbReference type="SUPFAM" id="SSF46785">
    <property type="entry name" value="Winged helix' DNA-binding domain"/>
    <property type="match status" value="1"/>
</dbReference>
<dbReference type="PRINTS" id="PR00035">
    <property type="entry name" value="HTHGNTR"/>
</dbReference>
<dbReference type="InterPro" id="IPR036388">
    <property type="entry name" value="WH-like_DNA-bd_sf"/>
</dbReference>
<dbReference type="Proteomes" id="UP000245631">
    <property type="component" value="Unassembled WGS sequence"/>
</dbReference>
<dbReference type="InterPro" id="IPR000524">
    <property type="entry name" value="Tscrpt_reg_HTH_GntR"/>
</dbReference>
<dbReference type="Gene3D" id="1.10.10.10">
    <property type="entry name" value="Winged helix-like DNA-binding domain superfamily/Winged helix DNA-binding domain"/>
    <property type="match status" value="1"/>
</dbReference>
<accession>A0A8E2W8H2</accession>
<evidence type="ECO:0000256" key="2">
    <source>
        <dbReference type="ARBA" id="ARBA00023125"/>
    </source>
</evidence>
<dbReference type="PROSITE" id="PS50949">
    <property type="entry name" value="HTH_GNTR"/>
    <property type="match status" value="1"/>
</dbReference>
<evidence type="ECO:0000256" key="3">
    <source>
        <dbReference type="ARBA" id="ARBA00023163"/>
    </source>
</evidence>
<dbReference type="RefSeq" id="WP_109671932.1">
    <property type="nucleotide sequence ID" value="NZ_QGGH01000020.1"/>
</dbReference>
<feature type="domain" description="HTH gntR-type" evidence="4">
    <location>
        <begin position="9"/>
        <end position="77"/>
    </location>
</feature>
<dbReference type="NCBIfam" id="NF003011">
    <property type="entry name" value="PRK03837.1"/>
    <property type="match status" value="1"/>
</dbReference>
<keyword evidence="1" id="KW-0805">Transcription regulation</keyword>
<evidence type="ECO:0000259" key="4">
    <source>
        <dbReference type="PROSITE" id="PS50949"/>
    </source>
</evidence>
<dbReference type="InterPro" id="IPR036390">
    <property type="entry name" value="WH_DNA-bd_sf"/>
</dbReference>
<keyword evidence="2" id="KW-0238">DNA-binding</keyword>
<evidence type="ECO:0000313" key="6">
    <source>
        <dbReference type="Proteomes" id="UP000245631"/>
    </source>
</evidence>
<dbReference type="SMART" id="SM00345">
    <property type="entry name" value="HTH_GNTR"/>
    <property type="match status" value="1"/>
</dbReference>
<proteinExistence type="predicted"/>
<gene>
    <name evidence="5" type="ORF">C8D77_12090</name>
</gene>
<dbReference type="GO" id="GO:0003677">
    <property type="term" value="F:DNA binding"/>
    <property type="evidence" value="ECO:0007669"/>
    <property type="project" value="UniProtKB-KW"/>
</dbReference>
<dbReference type="InterPro" id="IPR011711">
    <property type="entry name" value="GntR_C"/>
</dbReference>
<reference evidence="5 6" key="1">
    <citation type="submission" date="2018-05" db="EMBL/GenBank/DDBJ databases">
        <title>Genomic Encyclopedia of Type Strains, Phase IV (KMG-IV): sequencing the most valuable type-strain genomes for metagenomic binning, comparative biology and taxonomic classification.</title>
        <authorList>
            <person name="Goeker M."/>
        </authorList>
    </citation>
    <scope>NUCLEOTIDE SEQUENCE [LARGE SCALE GENOMIC DNA]</scope>
    <source>
        <strain evidence="5 6">DSM 2626</strain>
    </source>
</reference>
<comment type="caution">
    <text evidence="5">The sequence shown here is derived from an EMBL/GenBank/DDBJ whole genome shotgun (WGS) entry which is preliminary data.</text>
</comment>
<dbReference type="GO" id="GO:0003700">
    <property type="term" value="F:DNA-binding transcription factor activity"/>
    <property type="evidence" value="ECO:0007669"/>
    <property type="project" value="InterPro"/>
</dbReference>
<dbReference type="EMBL" id="QGGH01000020">
    <property type="protein sequence ID" value="PWJ86992.1"/>
    <property type="molecule type" value="Genomic_DNA"/>
</dbReference>
<dbReference type="Pfam" id="PF07729">
    <property type="entry name" value="FCD"/>
    <property type="match status" value="1"/>
</dbReference>
<dbReference type="Pfam" id="PF00392">
    <property type="entry name" value="GntR"/>
    <property type="match status" value="1"/>
</dbReference>
<evidence type="ECO:0000313" key="5">
    <source>
        <dbReference type="EMBL" id="PWJ86992.1"/>
    </source>
</evidence>
<dbReference type="PANTHER" id="PTHR43537:SF53">
    <property type="entry name" value="HTH-TYPE TRANSCRIPTIONAL REPRESSOR NANR"/>
    <property type="match status" value="1"/>
</dbReference>
<sequence>MIGVLIKQRKLSEEVAEHLERLIRKGEVAEADRLPSERELMRQFGVGRPSIREALLRLSKMGLVEVRSGERARVTRPTPQFVIDALSGPARHMISAPGGVHDFQSARLFFEVGLARNAAVNATPEDIESLKEALEINRQSIGDLARFERTDVDFHYVLAVITRNRIFTAIHAALAEWLLEQRRTTLAKGEDRKAYEAHREIFDAVAAGDPDASEAAMRRHLEYVAKRYLEIAGPKS</sequence>
<organism evidence="5 6">
    <name type="scientific">Rhizobium loti</name>
    <name type="common">Mesorhizobium loti</name>
    <dbReference type="NCBI Taxonomy" id="381"/>
    <lineage>
        <taxon>Bacteria</taxon>
        <taxon>Pseudomonadati</taxon>
        <taxon>Pseudomonadota</taxon>
        <taxon>Alphaproteobacteria</taxon>
        <taxon>Hyphomicrobiales</taxon>
        <taxon>Phyllobacteriaceae</taxon>
        <taxon>Mesorhizobium</taxon>
    </lineage>
</organism>
<dbReference type="PANTHER" id="PTHR43537">
    <property type="entry name" value="TRANSCRIPTIONAL REGULATOR, GNTR FAMILY"/>
    <property type="match status" value="1"/>
</dbReference>
<dbReference type="SMART" id="SM00895">
    <property type="entry name" value="FCD"/>
    <property type="match status" value="1"/>
</dbReference>
<dbReference type="CDD" id="cd07377">
    <property type="entry name" value="WHTH_GntR"/>
    <property type="match status" value="1"/>
</dbReference>